<reference evidence="2 3" key="1">
    <citation type="submission" date="2020-12" db="EMBL/GenBank/DDBJ databases">
        <title>Revised draft genomes of Rhodomicrobium vannielii ATCC 17100 and Rhodomicrobium udaipurense JA643.</title>
        <authorList>
            <person name="Conners E.M."/>
            <person name="Davenport E.J."/>
            <person name="Bose A."/>
        </authorList>
    </citation>
    <scope>NUCLEOTIDE SEQUENCE [LARGE SCALE GENOMIC DNA]</scope>
    <source>
        <strain evidence="2 3">JA643</strain>
    </source>
</reference>
<evidence type="ECO:0000313" key="3">
    <source>
        <dbReference type="Proteomes" id="UP000623250"/>
    </source>
</evidence>
<dbReference type="EMBL" id="JAEMUK010000060">
    <property type="protein sequence ID" value="MBJ7544158.1"/>
    <property type="molecule type" value="Genomic_DNA"/>
</dbReference>
<dbReference type="AlphaFoldDB" id="A0A8I1GBQ9"/>
<gene>
    <name evidence="2" type="ORF">JDN41_11440</name>
</gene>
<feature type="compositionally biased region" description="Low complexity" evidence="1">
    <location>
        <begin position="109"/>
        <end position="128"/>
    </location>
</feature>
<dbReference type="RefSeq" id="WP_155955329.1">
    <property type="nucleotide sequence ID" value="NZ_JAEMUK010000060.1"/>
</dbReference>
<sequence>MQVTVRPISETISGASGPILPGAQATTRKKASGGQARNVMTTGDTFKTIAFDDGSYAVVSVDAGDPRKFEVVATFFDLDRARDYAAKESSKPAAKSPARAEARAEPRRSSANQEAPASAVSAASDATSDLSERQAAVLKTLRSRRNENNEVEMRAASLASAAKIPLGSLHSVLQSLEKKNFIKTARTGSAKAPAIYEVLEG</sequence>
<feature type="compositionally biased region" description="Basic and acidic residues" evidence="1">
    <location>
        <begin position="98"/>
        <end position="108"/>
    </location>
</feature>
<name>A0A8I1GBQ9_9HYPH</name>
<proteinExistence type="predicted"/>
<protein>
    <submittedName>
        <fullName evidence="2">Uncharacterized protein</fullName>
    </submittedName>
</protein>
<comment type="caution">
    <text evidence="2">The sequence shown here is derived from an EMBL/GenBank/DDBJ whole genome shotgun (WGS) entry which is preliminary data.</text>
</comment>
<feature type="region of interest" description="Disordered" evidence="1">
    <location>
        <begin position="86"/>
        <end position="128"/>
    </location>
</feature>
<organism evidence="2 3">
    <name type="scientific">Rhodomicrobium udaipurense</name>
    <dbReference type="NCBI Taxonomy" id="1202716"/>
    <lineage>
        <taxon>Bacteria</taxon>
        <taxon>Pseudomonadati</taxon>
        <taxon>Pseudomonadota</taxon>
        <taxon>Alphaproteobacteria</taxon>
        <taxon>Hyphomicrobiales</taxon>
        <taxon>Hyphomicrobiaceae</taxon>
        <taxon>Rhodomicrobium</taxon>
    </lineage>
</organism>
<evidence type="ECO:0000313" key="2">
    <source>
        <dbReference type="EMBL" id="MBJ7544158.1"/>
    </source>
</evidence>
<keyword evidence="3" id="KW-1185">Reference proteome</keyword>
<evidence type="ECO:0000256" key="1">
    <source>
        <dbReference type="SAM" id="MobiDB-lite"/>
    </source>
</evidence>
<dbReference type="Proteomes" id="UP000623250">
    <property type="component" value="Unassembled WGS sequence"/>
</dbReference>
<accession>A0A8I1GBQ9</accession>
<feature type="region of interest" description="Disordered" evidence="1">
    <location>
        <begin position="1"/>
        <end position="36"/>
    </location>
</feature>